<feature type="DNA-binding region" description="H-T-H motif" evidence="3">
    <location>
        <begin position="29"/>
        <end position="48"/>
    </location>
</feature>
<evidence type="ECO:0000256" key="2">
    <source>
        <dbReference type="ARBA" id="ARBA00023125"/>
    </source>
</evidence>
<evidence type="ECO:0000256" key="3">
    <source>
        <dbReference type="PROSITE-ProRule" id="PRU00335"/>
    </source>
</evidence>
<accession>A0A9X7G4A0</accession>
<feature type="domain" description="HTH tetR-type" evidence="4">
    <location>
        <begin position="6"/>
        <end position="66"/>
    </location>
</feature>
<dbReference type="PRINTS" id="PR00455">
    <property type="entry name" value="HTHTETR"/>
</dbReference>
<dbReference type="Proteomes" id="UP000226257">
    <property type="component" value="Unassembled WGS sequence"/>
</dbReference>
<dbReference type="GO" id="GO:0003677">
    <property type="term" value="F:DNA binding"/>
    <property type="evidence" value="ECO:0007669"/>
    <property type="project" value="UniProtKB-UniRule"/>
</dbReference>
<gene>
    <name evidence="5" type="ORF">COK98_32475</name>
</gene>
<evidence type="ECO:0000256" key="1">
    <source>
        <dbReference type="ARBA" id="ARBA00022491"/>
    </source>
</evidence>
<dbReference type="InterPro" id="IPR050624">
    <property type="entry name" value="HTH-type_Tx_Regulator"/>
</dbReference>
<dbReference type="InterPro" id="IPR023772">
    <property type="entry name" value="DNA-bd_HTH_TetR-type_CS"/>
</dbReference>
<proteinExistence type="predicted"/>
<name>A0A9X7G4A0_BACCE</name>
<protein>
    <submittedName>
        <fullName evidence="5">TetR family transcriptional regulator</fullName>
    </submittedName>
</protein>
<evidence type="ECO:0000259" key="4">
    <source>
        <dbReference type="PROSITE" id="PS50977"/>
    </source>
</evidence>
<dbReference type="PROSITE" id="PS50977">
    <property type="entry name" value="HTH_TETR_2"/>
    <property type="match status" value="1"/>
</dbReference>
<dbReference type="InterPro" id="IPR009057">
    <property type="entry name" value="Homeodomain-like_sf"/>
</dbReference>
<sequence>MNSKQKEKYDALFQASIDVMLEKGFERTTISEIAKKAGVANGTFYLYFKNKNDLIPAISEYIIRNLLKNIKENTQYAKNIWGILEQVIEQTFIVTKHYKELILLIYSSLAYDHSFDKWEIAYNSYYDWLENELKNALQRGEINGRVNRNIVKMIINSLELAAENYYFTTNEREENETKLKEDVYYYIRNAIK</sequence>
<evidence type="ECO:0000313" key="5">
    <source>
        <dbReference type="EMBL" id="PFU99146.1"/>
    </source>
</evidence>
<dbReference type="AlphaFoldDB" id="A0A9X7G4A0"/>
<dbReference type="SUPFAM" id="SSF46689">
    <property type="entry name" value="Homeodomain-like"/>
    <property type="match status" value="1"/>
</dbReference>
<dbReference type="PANTHER" id="PTHR43479:SF8">
    <property type="entry name" value="TRANSCRIPTIONAL REGULATOR, TETR FAMILY"/>
    <property type="match status" value="1"/>
</dbReference>
<reference evidence="5 6" key="1">
    <citation type="submission" date="2017-09" db="EMBL/GenBank/DDBJ databases">
        <title>Large-scale bioinformatics analysis of Bacillus genomes uncovers conserved roles of natural products in bacterial physiology.</title>
        <authorList>
            <consortium name="Agbiome Team Llc"/>
            <person name="Bleich R.M."/>
            <person name="Grubbs K.J."/>
            <person name="Santa Maria K.C."/>
            <person name="Allen S.E."/>
            <person name="Farag S."/>
            <person name="Shank E.A."/>
            <person name="Bowers A."/>
        </authorList>
    </citation>
    <scope>NUCLEOTIDE SEQUENCE [LARGE SCALE GENOMIC DNA]</scope>
    <source>
        <strain evidence="5 6">AFS060282</strain>
    </source>
</reference>
<dbReference type="EMBL" id="NVDQ01000109">
    <property type="protein sequence ID" value="PFU99146.1"/>
    <property type="molecule type" value="Genomic_DNA"/>
</dbReference>
<dbReference type="Pfam" id="PF17934">
    <property type="entry name" value="TetR_C_26"/>
    <property type="match status" value="1"/>
</dbReference>
<dbReference type="Gene3D" id="1.10.357.10">
    <property type="entry name" value="Tetracycline Repressor, domain 2"/>
    <property type="match status" value="1"/>
</dbReference>
<dbReference type="InterPro" id="IPR041603">
    <property type="entry name" value="YvdT_C"/>
</dbReference>
<dbReference type="RefSeq" id="WP_098660302.1">
    <property type="nucleotide sequence ID" value="NZ_NVDQ01000109.1"/>
</dbReference>
<comment type="caution">
    <text evidence="5">The sequence shown here is derived from an EMBL/GenBank/DDBJ whole genome shotgun (WGS) entry which is preliminary data.</text>
</comment>
<dbReference type="Pfam" id="PF00440">
    <property type="entry name" value="TetR_N"/>
    <property type="match status" value="1"/>
</dbReference>
<evidence type="ECO:0000313" key="6">
    <source>
        <dbReference type="Proteomes" id="UP000226257"/>
    </source>
</evidence>
<keyword evidence="1" id="KW-0678">Repressor</keyword>
<dbReference type="InterPro" id="IPR001647">
    <property type="entry name" value="HTH_TetR"/>
</dbReference>
<keyword evidence="2 3" id="KW-0238">DNA-binding</keyword>
<dbReference type="PROSITE" id="PS01081">
    <property type="entry name" value="HTH_TETR_1"/>
    <property type="match status" value="1"/>
</dbReference>
<organism evidence="5 6">
    <name type="scientific">Bacillus cereus</name>
    <dbReference type="NCBI Taxonomy" id="1396"/>
    <lineage>
        <taxon>Bacteria</taxon>
        <taxon>Bacillati</taxon>
        <taxon>Bacillota</taxon>
        <taxon>Bacilli</taxon>
        <taxon>Bacillales</taxon>
        <taxon>Bacillaceae</taxon>
        <taxon>Bacillus</taxon>
        <taxon>Bacillus cereus group</taxon>
    </lineage>
</organism>
<dbReference type="PANTHER" id="PTHR43479">
    <property type="entry name" value="ACREF/ENVCD OPERON REPRESSOR-RELATED"/>
    <property type="match status" value="1"/>
</dbReference>